<feature type="transmembrane region" description="Helical" evidence="1">
    <location>
        <begin position="325"/>
        <end position="345"/>
    </location>
</feature>
<organism evidence="2 3">
    <name type="scientific">Blautia hominis</name>
    <dbReference type="NCBI Taxonomy" id="2025493"/>
    <lineage>
        <taxon>Bacteria</taxon>
        <taxon>Bacillati</taxon>
        <taxon>Bacillota</taxon>
        <taxon>Clostridia</taxon>
        <taxon>Lachnospirales</taxon>
        <taxon>Lachnospiraceae</taxon>
        <taxon>Blautia</taxon>
    </lineage>
</organism>
<feature type="transmembrane region" description="Helical" evidence="1">
    <location>
        <begin position="51"/>
        <end position="70"/>
    </location>
</feature>
<evidence type="ECO:0000313" key="2">
    <source>
        <dbReference type="EMBL" id="GAA6407529.1"/>
    </source>
</evidence>
<dbReference type="RefSeq" id="WP_288889596.1">
    <property type="nucleotide sequence ID" value="NZ_BAABYW010000001.1"/>
</dbReference>
<name>A0ABQ0B7V6_9FIRM</name>
<dbReference type="Proteomes" id="UP001600943">
    <property type="component" value="Unassembled WGS sequence"/>
</dbReference>
<evidence type="ECO:0008006" key="4">
    <source>
        <dbReference type="Google" id="ProtNLM"/>
    </source>
</evidence>
<feature type="transmembrane region" description="Helical" evidence="1">
    <location>
        <begin position="366"/>
        <end position="385"/>
    </location>
</feature>
<feature type="transmembrane region" description="Helical" evidence="1">
    <location>
        <begin position="465"/>
        <end position="490"/>
    </location>
</feature>
<feature type="transmembrane region" description="Helical" evidence="1">
    <location>
        <begin position="12"/>
        <end position="31"/>
    </location>
</feature>
<feature type="transmembrane region" description="Helical" evidence="1">
    <location>
        <begin position="265"/>
        <end position="284"/>
    </location>
</feature>
<dbReference type="EMBL" id="BAABYW010000001">
    <property type="protein sequence ID" value="GAA6407529.1"/>
    <property type="molecule type" value="Genomic_DNA"/>
</dbReference>
<feature type="transmembrane region" description="Helical" evidence="1">
    <location>
        <begin position="397"/>
        <end position="422"/>
    </location>
</feature>
<evidence type="ECO:0000313" key="3">
    <source>
        <dbReference type="Proteomes" id="UP001600943"/>
    </source>
</evidence>
<evidence type="ECO:0000256" key="1">
    <source>
        <dbReference type="SAM" id="Phobius"/>
    </source>
</evidence>
<keyword evidence="1" id="KW-0812">Transmembrane</keyword>
<keyword evidence="1" id="KW-0472">Membrane</keyword>
<protein>
    <recommendedName>
        <fullName evidence="4">ABC-2 family transporter protein</fullName>
    </recommendedName>
</protein>
<reference evidence="2 3" key="1">
    <citation type="submission" date="2024-04" db="EMBL/GenBank/DDBJ databases">
        <title>Defined microbial consortia suppress multidrug-resistant proinflammatory Enterobacteriaceae via ecological control.</title>
        <authorList>
            <person name="Furuichi M."/>
            <person name="Kawaguchi T."/>
            <person name="Pust M."/>
            <person name="Yasuma K."/>
            <person name="Plichta D."/>
            <person name="Hasegawa N."/>
            <person name="Ohya T."/>
            <person name="Bhattarai S."/>
            <person name="Sasajima S."/>
            <person name="Aoto Y."/>
            <person name="Tuganbaev T."/>
            <person name="Yaginuma M."/>
            <person name="Ueda M."/>
            <person name="Okahashi N."/>
            <person name="Amafuji K."/>
            <person name="Kiridooshi Y."/>
            <person name="Sugita K."/>
            <person name="Strazar M."/>
            <person name="Skelly A."/>
            <person name="Suda W."/>
            <person name="Hattori M."/>
            <person name="Nakamoto N."/>
            <person name="Caballero S."/>
            <person name="Norman J."/>
            <person name="Olle B."/>
            <person name="Tanoue T."/>
            <person name="Arita M."/>
            <person name="Bucci V."/>
            <person name="Atarashi K."/>
            <person name="Xavier R."/>
            <person name="Honda K."/>
        </authorList>
    </citation>
    <scope>NUCLEOTIDE SEQUENCE [LARGE SCALE GENOMIC DNA]</scope>
    <source>
        <strain evidence="3">k04-0078-D8-1</strain>
    </source>
</reference>
<gene>
    <name evidence="2" type="ORF">K040078D81_16460</name>
</gene>
<feature type="transmembrane region" description="Helical" evidence="1">
    <location>
        <begin position="177"/>
        <end position="195"/>
    </location>
</feature>
<proteinExistence type="predicted"/>
<keyword evidence="1" id="KW-1133">Transmembrane helix</keyword>
<comment type="caution">
    <text evidence="2">The sequence shown here is derived from an EMBL/GenBank/DDBJ whole genome shotgun (WGS) entry which is preliminary data.</text>
</comment>
<feature type="transmembrane region" description="Helical" evidence="1">
    <location>
        <begin position="91"/>
        <end position="114"/>
    </location>
</feature>
<keyword evidence="3" id="KW-1185">Reference proteome</keyword>
<feature type="transmembrane region" description="Helical" evidence="1">
    <location>
        <begin position="145"/>
        <end position="170"/>
    </location>
</feature>
<feature type="transmembrane region" description="Helical" evidence="1">
    <location>
        <begin position="223"/>
        <end position="244"/>
    </location>
</feature>
<accession>A0ABQ0B7V6</accession>
<sequence>MYGLIRKNLCLWGYGKAAALFLGCLIFSISGRLDHGISYEQHILSAVSDHYYLTYFMLPILLLSCFSFLEDDGIPVISRFHSYHAYFLGKWLGTWAAAFLLTAVQTTAILLSGMGLPLGDQWGLPAGAAETELFSMLQQIFPAPVQAFLVCTLYQFAGSWLIFGICMWIGHFAGRRGAVPIISGLYMLSAVWLKLPAVQNLPFTGFGHLLILHHNLGGHYRSAATGVTFLLLPLAAILSLRFWWRGLPHIQLRGRGMAAYYVHELMIRKNLLILFGVVFGITLYKGMGHSHTESGTEWIYTLFAGHGTGYFQVLPFIEQWITGGAPLYLLAVFVEHTVSGQSVFVSVRGKSCRSLMRGILSAGTKFIGIYTFLWMTGGLLGAVFIGCEMEGPAWNLLLYAVLMKFLDIYLQYLFMLCIYLFTKQVSVSFLILAAGNLLCVLPGALASCLPFGLSGLMRISLMHSGIGISAVTAFGILVSFSLLLTVWLAVFGCRKILD</sequence>
<feature type="transmembrane region" description="Helical" evidence="1">
    <location>
        <begin position="429"/>
        <end position="453"/>
    </location>
</feature>